<protein>
    <submittedName>
        <fullName evidence="1">Uncharacterized protein</fullName>
    </submittedName>
</protein>
<dbReference type="AlphaFoldDB" id="A0A6J5UBS0"/>
<name>A0A6J5UBS0_PRUAR</name>
<evidence type="ECO:0000313" key="1">
    <source>
        <dbReference type="EMBL" id="CAB4273077.1"/>
    </source>
</evidence>
<organism evidence="1 2">
    <name type="scientific">Prunus armeniaca</name>
    <name type="common">Apricot</name>
    <name type="synonym">Armeniaca vulgaris</name>
    <dbReference type="NCBI Taxonomy" id="36596"/>
    <lineage>
        <taxon>Eukaryota</taxon>
        <taxon>Viridiplantae</taxon>
        <taxon>Streptophyta</taxon>
        <taxon>Embryophyta</taxon>
        <taxon>Tracheophyta</taxon>
        <taxon>Spermatophyta</taxon>
        <taxon>Magnoliopsida</taxon>
        <taxon>eudicotyledons</taxon>
        <taxon>Gunneridae</taxon>
        <taxon>Pentapetalae</taxon>
        <taxon>rosids</taxon>
        <taxon>fabids</taxon>
        <taxon>Rosales</taxon>
        <taxon>Rosaceae</taxon>
        <taxon>Amygdaloideae</taxon>
        <taxon>Amygdaleae</taxon>
        <taxon>Prunus</taxon>
    </lineage>
</organism>
<gene>
    <name evidence="1" type="ORF">CURHAP_LOCUS20126</name>
</gene>
<proteinExistence type="predicted"/>
<reference evidence="1 2" key="1">
    <citation type="submission" date="2020-05" db="EMBL/GenBank/DDBJ databases">
        <authorList>
            <person name="Campoy J."/>
            <person name="Schneeberger K."/>
            <person name="Spophaly S."/>
        </authorList>
    </citation>
    <scope>NUCLEOTIDE SEQUENCE [LARGE SCALE GENOMIC DNA]</scope>
    <source>
        <strain evidence="1">PruArmRojPasFocal</strain>
    </source>
</reference>
<evidence type="ECO:0000313" key="2">
    <source>
        <dbReference type="Proteomes" id="UP000507222"/>
    </source>
</evidence>
<sequence length="98" mass="10869">MKLIIPELVSFLLQIPGPQNAMAIHKADKVLVEQKKDAVGGKSFDPTVKKGSEFFHPNLEIKAVLPEATSEEEDSRTVAGFFFGAILSEFLYAQEFEI</sequence>
<dbReference type="Proteomes" id="UP000507222">
    <property type="component" value="Unassembled WGS sequence"/>
</dbReference>
<accession>A0A6J5UBS0</accession>
<dbReference type="EMBL" id="CAEKDK010000003">
    <property type="protein sequence ID" value="CAB4273077.1"/>
    <property type="molecule type" value="Genomic_DNA"/>
</dbReference>